<keyword evidence="1" id="KW-0863">Zinc-finger</keyword>
<feature type="compositionally biased region" description="Pro residues" evidence="2">
    <location>
        <begin position="1221"/>
        <end position="1230"/>
    </location>
</feature>
<protein>
    <recommendedName>
        <fullName evidence="3">GATA-type domain-containing protein</fullName>
    </recommendedName>
</protein>
<feature type="compositionally biased region" description="Low complexity" evidence="2">
    <location>
        <begin position="1"/>
        <end position="14"/>
    </location>
</feature>
<keyword evidence="1" id="KW-0862">Zinc</keyword>
<dbReference type="CDD" id="cd00202">
    <property type="entry name" value="ZnF_GATA"/>
    <property type="match status" value="1"/>
</dbReference>
<feature type="region of interest" description="Disordered" evidence="2">
    <location>
        <begin position="179"/>
        <end position="230"/>
    </location>
</feature>
<feature type="region of interest" description="Disordered" evidence="2">
    <location>
        <begin position="275"/>
        <end position="373"/>
    </location>
</feature>
<feature type="region of interest" description="Disordered" evidence="2">
    <location>
        <begin position="1259"/>
        <end position="1289"/>
    </location>
</feature>
<feature type="compositionally biased region" description="Polar residues" evidence="2">
    <location>
        <begin position="143"/>
        <end position="160"/>
    </location>
</feature>
<feature type="compositionally biased region" description="Basic residues" evidence="2">
    <location>
        <begin position="461"/>
        <end position="471"/>
    </location>
</feature>
<dbReference type="GO" id="GO:0043565">
    <property type="term" value="F:sequence-specific DNA binding"/>
    <property type="evidence" value="ECO:0007669"/>
    <property type="project" value="InterPro"/>
</dbReference>
<feature type="region of interest" description="Disordered" evidence="2">
    <location>
        <begin position="136"/>
        <end position="160"/>
    </location>
</feature>
<evidence type="ECO:0000256" key="1">
    <source>
        <dbReference type="PROSITE-ProRule" id="PRU00094"/>
    </source>
</evidence>
<dbReference type="Proteomes" id="UP001485043">
    <property type="component" value="Unassembled WGS sequence"/>
</dbReference>
<dbReference type="PROSITE" id="PS50114">
    <property type="entry name" value="GATA_ZN_FINGER_2"/>
    <property type="match status" value="1"/>
</dbReference>
<evidence type="ECO:0000259" key="3">
    <source>
        <dbReference type="PROSITE" id="PS50114"/>
    </source>
</evidence>
<name>A0AAW1TDC6_9CHLO</name>
<feature type="region of interest" description="Disordered" evidence="2">
    <location>
        <begin position="68"/>
        <end position="96"/>
    </location>
</feature>
<proteinExistence type="predicted"/>
<dbReference type="InterPro" id="IPR013088">
    <property type="entry name" value="Znf_NHR/GATA"/>
</dbReference>
<dbReference type="SUPFAM" id="SSF57716">
    <property type="entry name" value="Glucocorticoid receptor-like (DNA-binding domain)"/>
    <property type="match status" value="1"/>
</dbReference>
<dbReference type="SMART" id="SM00401">
    <property type="entry name" value="ZnF_GATA"/>
    <property type="match status" value="1"/>
</dbReference>
<sequence>MQPEAASAAAAGRGKAAKGRDAAATPAERPVRHIAPAGKRKYICRDCGPTETTCWRTGPEGPRTLCSKCGSKRSGAANKRTSISARSCSPGKKPDLQQQQVVKTGRVAKKAPSLLACSRPKRLRSTAPVSLEKALHLQGSGPPDQSSLHMDTFSSSSEENVSLGAPAAHCTCAAVRAAGTPSPRRHSGSTAAPEQQAGLAPNSMPSSSAALPELGSRSSGPQGLAIKGSIPEPGSGLHVVTSPCMGFPDVSAGACMGDSPAVSPAEAVKRKRACFEGGSPTSPTGKVILGKQLAVSPRKAAKKKGVGSSSGGLAQLEPRHASPSQRAPAHVRQRHVQGPSAGSDRPSRGAPGDSRNAQSSDASDVHGLQQPTRPAQQRFISLNGAVPLGSSPAPTGLKCASQQPLRLRIQRQEALGQKGSSDKGQGLQAPSEGTRTSKRQRLPGKDVDFIGAKAQPEKAKTVKPRPARKKAGLQPWHGDLPLNFERFLAQQAAVAAYLQPASNMAESQAGPKDKSSNASNLYPQCEDWIQGRLRARAQKLHPEDPAFAQGVVNVHKTYVALALEGCCGEASDQALPGEAAHMAIRAYMDMLKQLYNTGGTNLVLDPFVVSESALHEPISHGAQDFNIFRLLQKRFILYRQMPTSAQAETAPTNGETEGLQQQDSSEDHQHSWGQQLKALWVTACQRMAKPCKGKRNYGSINPTSNNPNLNCAIQDCIWKDGLTRKVPLHAAASPLAVIHEDLASPDATSAEGLEGGEAQAKSKRGRMYLTDCSMGSYGQRGVHVDTPGLCCAVNDAANAMVPPALRSNRPSSLFHCMKVESSGTASFTLFAALGGPPKLTAFHQETKKRRSFNLGCGDFIIQPLATAESIRKMERMHSAVTGLHRRHGQLLPLEAYLEEGIPLVVALREGPPEMVELPEQSMHAFITWASTHSPHPALKVSCNDWSVSHEVTSAYLLEKLVSSHSALLLEPDFPLDGADSWVGSSYFASEPWTRNAKLAASVNGQQPKDFIAHRPWADQMQGASGNGSLKQSEHMLWWMEVVAVRTAELLADTAAGLLPLGPCAQCCKGLPDLRALPPSVILTALRDLLPSLLDLCSRAHPESSWWRDPKNSDLRQAWFTQEYLADLIANKYPQSRFAAIAPTLAQQAPPGLPTPMPPCLKPRSNPTTAQARLDAALAAIQRVQAAQTRTVPPVKAGGSSEQTHGPAIASNGTPVGGAPSPARPCAPETPPRSMDAYAAAGVGPHQALSQAVASVCQPPSSSASLAHAGIEGAASEPPQCSGHSPAAGHQAEGVSLLQQYMEHAPQSLQRQQMWAASRALPAEQLSPLQLRDHWLLTLQREYEAATEAKPDLGALAAIRARRESLETSCDQACLRLARCHRDSWCLIDFRGPASTTCSWI</sequence>
<feature type="region of interest" description="Disordered" evidence="2">
    <location>
        <begin position="1187"/>
        <end position="1236"/>
    </location>
</feature>
<feature type="region of interest" description="Disordered" evidence="2">
    <location>
        <begin position="455"/>
        <end position="474"/>
    </location>
</feature>
<evidence type="ECO:0000256" key="2">
    <source>
        <dbReference type="SAM" id="MobiDB-lite"/>
    </source>
</evidence>
<dbReference type="EMBL" id="JALJOV010000060">
    <property type="protein sequence ID" value="KAK9867851.1"/>
    <property type="molecule type" value="Genomic_DNA"/>
</dbReference>
<evidence type="ECO:0000313" key="5">
    <source>
        <dbReference type="Proteomes" id="UP001485043"/>
    </source>
</evidence>
<feature type="region of interest" description="Disordered" evidence="2">
    <location>
        <begin position="646"/>
        <end position="671"/>
    </location>
</feature>
<gene>
    <name evidence="4" type="ORF">WJX84_004192</name>
</gene>
<organism evidence="4 5">
    <name type="scientific">Apatococcus fuscideae</name>
    <dbReference type="NCBI Taxonomy" id="2026836"/>
    <lineage>
        <taxon>Eukaryota</taxon>
        <taxon>Viridiplantae</taxon>
        <taxon>Chlorophyta</taxon>
        <taxon>core chlorophytes</taxon>
        <taxon>Trebouxiophyceae</taxon>
        <taxon>Chlorellales</taxon>
        <taxon>Chlorellaceae</taxon>
        <taxon>Apatococcus</taxon>
    </lineage>
</organism>
<dbReference type="GO" id="GO:0006355">
    <property type="term" value="P:regulation of DNA-templated transcription"/>
    <property type="evidence" value="ECO:0007669"/>
    <property type="project" value="InterPro"/>
</dbReference>
<dbReference type="GO" id="GO:0008270">
    <property type="term" value="F:zinc ion binding"/>
    <property type="evidence" value="ECO:0007669"/>
    <property type="project" value="UniProtKB-KW"/>
</dbReference>
<dbReference type="Gene3D" id="3.30.50.10">
    <property type="entry name" value="Erythroid Transcription Factor GATA-1, subunit A"/>
    <property type="match status" value="1"/>
</dbReference>
<accession>A0AAW1TDC6</accession>
<feature type="region of interest" description="Disordered" evidence="2">
    <location>
        <begin position="414"/>
        <end position="447"/>
    </location>
</feature>
<reference evidence="4 5" key="1">
    <citation type="journal article" date="2024" name="Nat. Commun.">
        <title>Phylogenomics reveals the evolutionary origins of lichenization in chlorophyte algae.</title>
        <authorList>
            <person name="Puginier C."/>
            <person name="Libourel C."/>
            <person name="Otte J."/>
            <person name="Skaloud P."/>
            <person name="Haon M."/>
            <person name="Grisel S."/>
            <person name="Petersen M."/>
            <person name="Berrin J.G."/>
            <person name="Delaux P.M."/>
            <person name="Dal Grande F."/>
            <person name="Keller J."/>
        </authorList>
    </citation>
    <scope>NUCLEOTIDE SEQUENCE [LARGE SCALE GENOMIC DNA]</scope>
    <source>
        <strain evidence="4 5">SAG 2523</strain>
    </source>
</reference>
<dbReference type="InterPro" id="IPR000679">
    <property type="entry name" value="Znf_GATA"/>
</dbReference>
<keyword evidence="5" id="KW-1185">Reference proteome</keyword>
<keyword evidence="1" id="KW-0479">Metal-binding</keyword>
<feature type="region of interest" description="Disordered" evidence="2">
    <location>
        <begin position="1"/>
        <end position="34"/>
    </location>
</feature>
<feature type="domain" description="GATA-type" evidence="3">
    <location>
        <begin position="44"/>
        <end position="70"/>
    </location>
</feature>
<feature type="compositionally biased region" description="Polar residues" evidence="2">
    <location>
        <begin position="646"/>
        <end position="659"/>
    </location>
</feature>
<evidence type="ECO:0000313" key="4">
    <source>
        <dbReference type="EMBL" id="KAK9867851.1"/>
    </source>
</evidence>
<comment type="caution">
    <text evidence="4">The sequence shown here is derived from an EMBL/GenBank/DDBJ whole genome shotgun (WGS) entry which is preliminary data.</text>
</comment>